<evidence type="ECO:0000313" key="2">
    <source>
        <dbReference type="Proteomes" id="UP000177481"/>
    </source>
</evidence>
<evidence type="ECO:0008006" key="3">
    <source>
        <dbReference type="Google" id="ProtNLM"/>
    </source>
</evidence>
<proteinExistence type="predicted"/>
<protein>
    <recommendedName>
        <fullName evidence="3">FAD/NAD(P)-binding domain-containing protein</fullName>
    </recommendedName>
</protein>
<dbReference type="AlphaFoldDB" id="A0A1F5EBB2"/>
<dbReference type="InterPro" id="IPR036188">
    <property type="entry name" value="FAD/NAD-bd_sf"/>
</dbReference>
<dbReference type="EMBL" id="MEZX01000002">
    <property type="protein sequence ID" value="OGD64702.1"/>
    <property type="molecule type" value="Genomic_DNA"/>
</dbReference>
<sequence length="318" mass="35397">MSQRILIVGDSPLSYFIARLIDAELSRLAHMQVTHITTDTDLVYFPTISTVLGPAVFRRKKLENVVLKKETVMSINLKAKRVVTNREVYSYDYLILDLMPVITVQEFLAIQRSAKEVVVHLQAALKQNEKLNATVNFAGDIFGCQLALALARDRTKLSSRTMRKLAINVTKTNSTFLDSFLASNDISLGCSKSPGFNVGQARAQLSWKKIKGLTVDGAGHALTLPSLNLEKFQEVFVLDAVNLLSSLWRSQWVVAKQVEKNIVSTLERKPLRVIDGMPAPKYLTGDNGQILLWGGIESRRLRASAVGALDRAFVRRIS</sequence>
<gene>
    <name evidence="1" type="ORF">A3A71_01445</name>
</gene>
<dbReference type="Gene3D" id="3.50.50.60">
    <property type="entry name" value="FAD/NAD(P)-binding domain"/>
    <property type="match status" value="1"/>
</dbReference>
<accession>A0A1F5EBB2</accession>
<comment type="caution">
    <text evidence="1">The sequence shown here is derived from an EMBL/GenBank/DDBJ whole genome shotgun (WGS) entry which is preliminary data.</text>
</comment>
<name>A0A1F5EBB2_9BACT</name>
<reference evidence="1 2" key="1">
    <citation type="journal article" date="2016" name="Nat. Commun.">
        <title>Thousands of microbial genomes shed light on interconnected biogeochemical processes in an aquifer system.</title>
        <authorList>
            <person name="Anantharaman K."/>
            <person name="Brown C.T."/>
            <person name="Hug L.A."/>
            <person name="Sharon I."/>
            <person name="Castelle C.J."/>
            <person name="Probst A.J."/>
            <person name="Thomas B.C."/>
            <person name="Singh A."/>
            <person name="Wilkins M.J."/>
            <person name="Karaoz U."/>
            <person name="Brodie E.L."/>
            <person name="Williams K.H."/>
            <person name="Hubbard S.S."/>
            <person name="Banfield J.F."/>
        </authorList>
    </citation>
    <scope>NUCLEOTIDE SEQUENCE [LARGE SCALE GENOMIC DNA]</scope>
</reference>
<evidence type="ECO:0000313" key="1">
    <source>
        <dbReference type="EMBL" id="OGD64702.1"/>
    </source>
</evidence>
<dbReference type="Proteomes" id="UP000177481">
    <property type="component" value="Unassembled WGS sequence"/>
</dbReference>
<organism evidence="1 2">
    <name type="scientific">Candidatus Berkelbacteria bacterium RIFCSPLOWO2_01_FULL_50_28</name>
    <dbReference type="NCBI Taxonomy" id="1797471"/>
    <lineage>
        <taxon>Bacteria</taxon>
        <taxon>Candidatus Berkelbacteria</taxon>
    </lineage>
</organism>